<proteinExistence type="predicted"/>
<dbReference type="RefSeq" id="WP_334578471.1">
    <property type="nucleotide sequence ID" value="NZ_JBEZVE010000023.1"/>
</dbReference>
<dbReference type="CDD" id="cd07247">
    <property type="entry name" value="SgaA_N_like"/>
    <property type="match status" value="1"/>
</dbReference>
<dbReference type="PANTHER" id="PTHR33993">
    <property type="entry name" value="GLYOXALASE-RELATED"/>
    <property type="match status" value="1"/>
</dbReference>
<sequence>MNITRHPENTVSWIDLGTPDMGTTTAFYTALFGWTVAQPDSNGYRLCTLRGHLVAALGPAEDAGAPYWTTNVTVSDIQATATRFTNLGARIIVAPTQVGTLGHYAVALDPVGAPLSLWQPGTHDGMQLNHEPGTFADISLLTDHPEQAAAFYRPALHWNSNPQHTEFRLPDNSIAATGTPPGKPTAQRSLWLVGFASNRPAADAKRARQLGATEVRQNSNGDLVMRDPTGALFGLIQHVR</sequence>
<dbReference type="Gene3D" id="3.10.180.10">
    <property type="entry name" value="2,3-Dihydroxybiphenyl 1,2-Dioxygenase, domain 1"/>
    <property type="match status" value="2"/>
</dbReference>
<dbReference type="InterPro" id="IPR029068">
    <property type="entry name" value="Glyas_Bleomycin-R_OHBP_Dase"/>
</dbReference>
<keyword evidence="3" id="KW-1185">Reference proteome</keyword>
<gene>
    <name evidence="2" type="ORF">AB0E89_35320</name>
</gene>
<feature type="domain" description="VOC" evidence="1">
    <location>
        <begin position="10"/>
        <end position="120"/>
    </location>
</feature>
<organism evidence="2 3">
    <name type="scientific">Streptomyces sp. 900129855</name>
    <dbReference type="NCBI Taxonomy" id="3155129"/>
    <lineage>
        <taxon>Bacteria</taxon>
        <taxon>Bacillati</taxon>
        <taxon>Actinomycetota</taxon>
        <taxon>Actinomycetes</taxon>
        <taxon>Kitasatosporales</taxon>
        <taxon>Streptomycetaceae</taxon>
        <taxon>Streptomyces</taxon>
    </lineage>
</organism>
<reference evidence="2 3" key="1">
    <citation type="submission" date="2024-06" db="EMBL/GenBank/DDBJ databases">
        <title>The Natural Products Discovery Center: Release of the First 8490 Sequenced Strains for Exploring Actinobacteria Biosynthetic Diversity.</title>
        <authorList>
            <person name="Kalkreuter E."/>
            <person name="Kautsar S.A."/>
            <person name="Yang D."/>
            <person name="Bader C.D."/>
            <person name="Teijaro C.N."/>
            <person name="Fluegel L."/>
            <person name="Davis C.M."/>
            <person name="Simpson J.R."/>
            <person name="Lauterbach L."/>
            <person name="Steele A.D."/>
            <person name="Gui C."/>
            <person name="Meng S."/>
            <person name="Li G."/>
            <person name="Viehrig K."/>
            <person name="Ye F."/>
            <person name="Su P."/>
            <person name="Kiefer A.F."/>
            <person name="Nichols A."/>
            <person name="Cepeda A.J."/>
            <person name="Yan W."/>
            <person name="Fan B."/>
            <person name="Jiang Y."/>
            <person name="Adhikari A."/>
            <person name="Zheng C.-J."/>
            <person name="Schuster L."/>
            <person name="Cowan T.M."/>
            <person name="Smanski M.J."/>
            <person name="Chevrette M.G."/>
            <person name="De Carvalho L.P.S."/>
            <person name="Shen B."/>
        </authorList>
    </citation>
    <scope>NUCLEOTIDE SEQUENCE [LARGE SCALE GENOMIC DNA]</scope>
    <source>
        <strain evidence="2 3">NPDC033843</strain>
    </source>
</reference>
<comment type="caution">
    <text evidence="2">The sequence shown here is derived from an EMBL/GenBank/DDBJ whole genome shotgun (WGS) entry which is preliminary data.</text>
</comment>
<dbReference type="PANTHER" id="PTHR33993:SF14">
    <property type="entry name" value="GB|AAF24581.1"/>
    <property type="match status" value="1"/>
</dbReference>
<name>A0ABV2ZT90_9ACTN</name>
<dbReference type="EMBL" id="JBEZVE010000023">
    <property type="protein sequence ID" value="MEU3785755.1"/>
    <property type="molecule type" value="Genomic_DNA"/>
</dbReference>
<accession>A0ABV2ZT90</accession>
<evidence type="ECO:0000259" key="1">
    <source>
        <dbReference type="PROSITE" id="PS51819"/>
    </source>
</evidence>
<dbReference type="InterPro" id="IPR037523">
    <property type="entry name" value="VOC_core"/>
</dbReference>
<evidence type="ECO:0000313" key="3">
    <source>
        <dbReference type="Proteomes" id="UP001550739"/>
    </source>
</evidence>
<dbReference type="PROSITE" id="PS51819">
    <property type="entry name" value="VOC"/>
    <property type="match status" value="1"/>
</dbReference>
<evidence type="ECO:0000313" key="2">
    <source>
        <dbReference type="EMBL" id="MEU3785755.1"/>
    </source>
</evidence>
<dbReference type="InterPro" id="IPR041581">
    <property type="entry name" value="Glyoxalase_6"/>
</dbReference>
<dbReference type="InterPro" id="IPR052164">
    <property type="entry name" value="Anthracycline_SecMetBiosynth"/>
</dbReference>
<dbReference type="Proteomes" id="UP001550739">
    <property type="component" value="Unassembled WGS sequence"/>
</dbReference>
<protein>
    <submittedName>
        <fullName evidence="2">VOC family protein</fullName>
    </submittedName>
</protein>
<dbReference type="SUPFAM" id="SSF54593">
    <property type="entry name" value="Glyoxalase/Bleomycin resistance protein/Dihydroxybiphenyl dioxygenase"/>
    <property type="match status" value="2"/>
</dbReference>
<dbReference type="Pfam" id="PF18029">
    <property type="entry name" value="Glyoxalase_6"/>
    <property type="match status" value="2"/>
</dbReference>